<evidence type="ECO:0000256" key="8">
    <source>
        <dbReference type="SAM" id="SignalP"/>
    </source>
</evidence>
<feature type="region of interest" description="Disordered" evidence="6">
    <location>
        <begin position="969"/>
        <end position="1002"/>
    </location>
</feature>
<evidence type="ECO:0000256" key="7">
    <source>
        <dbReference type="SAM" id="Phobius"/>
    </source>
</evidence>
<evidence type="ECO:0000313" key="9">
    <source>
        <dbReference type="EMBL" id="CAE6156417.1"/>
    </source>
</evidence>
<dbReference type="Pfam" id="PF05577">
    <property type="entry name" value="Peptidase_S28"/>
    <property type="match status" value="2"/>
</dbReference>
<dbReference type="GO" id="GO:0016020">
    <property type="term" value="C:membrane"/>
    <property type="evidence" value="ECO:0007669"/>
    <property type="project" value="UniProtKB-SubCell"/>
</dbReference>
<evidence type="ECO:0000256" key="3">
    <source>
        <dbReference type="ARBA" id="ARBA00022692"/>
    </source>
</evidence>
<dbReference type="GO" id="GO:0070008">
    <property type="term" value="F:serine-type exopeptidase activity"/>
    <property type="evidence" value="ECO:0007669"/>
    <property type="project" value="InterPro"/>
</dbReference>
<evidence type="ECO:0000256" key="6">
    <source>
        <dbReference type="SAM" id="MobiDB-lite"/>
    </source>
</evidence>
<dbReference type="EMBL" id="LR999457">
    <property type="protein sequence ID" value="CAE6156417.1"/>
    <property type="molecule type" value="Genomic_DNA"/>
</dbReference>
<evidence type="ECO:0000256" key="2">
    <source>
        <dbReference type="ARBA" id="ARBA00009824"/>
    </source>
</evidence>
<accession>A0A8S2ASW3</accession>
<feature type="region of interest" description="Disordered" evidence="6">
    <location>
        <begin position="1079"/>
        <end position="1099"/>
    </location>
</feature>
<feature type="transmembrane region" description="Helical" evidence="7">
    <location>
        <begin position="1424"/>
        <end position="1445"/>
    </location>
</feature>
<dbReference type="SUPFAM" id="SSF53474">
    <property type="entry name" value="alpha/beta-Hydrolases"/>
    <property type="match status" value="3"/>
</dbReference>
<dbReference type="InterPro" id="IPR007941">
    <property type="entry name" value="DUF726"/>
</dbReference>
<dbReference type="Proteomes" id="UP000682877">
    <property type="component" value="Chromosome 7"/>
</dbReference>
<dbReference type="InterPro" id="IPR008758">
    <property type="entry name" value="Peptidase_S28"/>
</dbReference>
<sequence>MSSALGSALLTIFTIFFSYSSLSDGLLQPRRISHGLSKSSKYLTRDELWFNQTLDHYSPSDHRKFRQRYYEYLDQLRVSDGPIFMMICGEGPCSGIPNNYISVLAKKFDAGIVSLEHRYYGKSSPFKSLATQNLKYLSSKQALFDLAAFRQYYQDYLNVKFNRSSNVENPWFFFGVSYSGALSAWFRLKFPHLTCGSLASSAVVRAVYEFPEFDQQIGESAGPECKAALQETNKLLELGLKVNNRAVKALFNATELDVDADFLYLIADAEVMAIQYGNPDKLCVPLVEAQKNGGDLVEAYAKYVRDFCMGVFGLSSKSYSRKHLLDTVGTPESADRLWWFQVCTEVAYFQVAPANDSIRSHQINTEYHLDLCKRLFGKGVYPEVDATNLYYGGDKIAATKIIFTNGSQDPWRHASKQTSSPELPSYIVTCHNCGHGSDLRGCPQSAMVIEGDSENCSSPDAVNKVRQHIVEHIDLWLSECRGEIRISHGLSESSKYLTRDELWFNQTLDHYSPSDHRKFRQRYYEYLDHLRVPDGPIFMMLCGEGPCNGIPNDYITVLAKKFDAGIVSLEHRYYGKSSPFKSLATENLKYLSSKQALFDLAAFRQYYQDSLNVKFNRSGNVENPWFFFGASYSGALSAWFRLKFPHLTCGSLASSAVVRAVYEFPEFDQQIGESAGPECKAALQETNKLLELGLKVNNKAVKALFNATELDVDADFLYLIADAEVMAIQYGNPDKLCVPLVEAHKNGGDLVEAYAKYVREFCVGVFGLSSKTYSRKHLLDTAVTPESADRLWWFQVCTEVAYFQVAPANDSIRSHQINTEYHLDLCKSLFGKGVYPEVDATNLYYGSDRIAATKIIFTNGSQDPWRHASKQTSSPELPSYIVTCHNCGHGSDLRGCPQSPMVIEGDSKNCSSPDAVNKVRQHIVEHMDLWLSECRGGIRTTSNLTPTQRYAAGALFAIALNQAQINQTQPLGIPAAEDDDGGDEERRSNCSSGDSVSDDPSLWVHETSGLLRPVFRCLEIDSPAWLGLEQTACSSPAKHHIGAFTRLLSEEASDASVEMVEQEMALAKAADAMVHSIQSSVSRDAKKEKHQEYENECREKYAVPEVKSKDVDLDKEKDKKEAADSAETESLEAGVVIIDGSHKPEVLENEKSVEEVTLLSHQRKINVLYELLSACLSDKHQEDKKCKRRRKGYDARHRVALRLLATWFNIEWIKVEAIETMVACSAMAIQKSAEMKGEDALSPTTSWAKWKRGGIIGAAAITGGTLMAITGGLAAPAIAAGFGALAPTLGTLIPVIGAGGFAAAASAAGTVAGSVAVAASFGAAGAGLTGTKMARRIGDLDEFEFKAIGENHNQGRLAVEVLVVGVVFEEEDFVKPWEGLTSNLERYTLQWESKNLILVSTAIQDWLTSRLAMELMKQGAMHTVLASLLMALAWPATILVAADFIDSKWSIAIDRSDKAGRLLAEVLQKGLQGNRPITLVGFSLGARVIFKCLQALAETEQNAELVERVVLLGAPISINNENWRDVRKMVAGRFINVYATNDWTLGIAFRASLFSQGLAGIQPIRIPGIENVDVTDMVEGHSSYLWKTQQILERLEIDTYYPVFRDTL</sequence>
<dbReference type="PANTHER" id="PTHR17920:SF3">
    <property type="entry name" value="TRANSMEMBRANE AND COILED-COIL DOMAIN-CONTAINING PROTEIN 4"/>
    <property type="match status" value="1"/>
</dbReference>
<gene>
    <name evidence="9" type="ORF">AARE701A_LOCUS17556</name>
</gene>
<feature type="compositionally biased region" description="Basic and acidic residues" evidence="6">
    <location>
        <begin position="1108"/>
        <end position="1123"/>
    </location>
</feature>
<dbReference type="FunFam" id="3.40.50.1820:FF:000190">
    <property type="entry name" value="Prolyl carboxypeptidase like protein"/>
    <property type="match status" value="2"/>
</dbReference>
<name>A0A8S2ASW3_ARAAE</name>
<keyword evidence="8" id="KW-0732">Signal</keyword>
<proteinExistence type="inferred from homology"/>
<dbReference type="Gene3D" id="3.40.50.1820">
    <property type="entry name" value="alpha/beta hydrolase"/>
    <property type="match status" value="5"/>
</dbReference>
<comment type="subcellular location">
    <subcellularLocation>
        <location evidence="1">Membrane</location>
        <topology evidence="1">Multi-pass membrane protein</topology>
    </subcellularLocation>
</comment>
<keyword evidence="3 7" id="KW-0812">Transmembrane</keyword>
<evidence type="ECO:0000256" key="1">
    <source>
        <dbReference type="ARBA" id="ARBA00004141"/>
    </source>
</evidence>
<organism evidence="9 10">
    <name type="scientific">Arabidopsis arenosa</name>
    <name type="common">Sand rock-cress</name>
    <name type="synonym">Cardaminopsis arenosa</name>
    <dbReference type="NCBI Taxonomy" id="38785"/>
    <lineage>
        <taxon>Eukaryota</taxon>
        <taxon>Viridiplantae</taxon>
        <taxon>Streptophyta</taxon>
        <taxon>Embryophyta</taxon>
        <taxon>Tracheophyta</taxon>
        <taxon>Spermatophyta</taxon>
        <taxon>Magnoliopsida</taxon>
        <taxon>eudicotyledons</taxon>
        <taxon>Gunneridae</taxon>
        <taxon>Pentapetalae</taxon>
        <taxon>rosids</taxon>
        <taxon>malvids</taxon>
        <taxon>Brassicales</taxon>
        <taxon>Brassicaceae</taxon>
        <taxon>Camelineae</taxon>
        <taxon>Arabidopsis</taxon>
    </lineage>
</organism>
<feature type="signal peptide" evidence="8">
    <location>
        <begin position="1"/>
        <end position="25"/>
    </location>
</feature>
<keyword evidence="5 7" id="KW-0472">Membrane</keyword>
<reference evidence="9" key="1">
    <citation type="submission" date="2021-01" db="EMBL/GenBank/DDBJ databases">
        <authorList>
            <person name="Bezrukov I."/>
        </authorList>
    </citation>
    <scope>NUCLEOTIDE SEQUENCE</scope>
</reference>
<protein>
    <recommendedName>
        <fullName evidence="11">Serine carboxypeptidase S28 family protein</fullName>
    </recommendedName>
</protein>
<feature type="chain" id="PRO_5035802656" description="Serine carboxypeptidase S28 family protein" evidence="8">
    <location>
        <begin position="26"/>
        <end position="1608"/>
    </location>
</feature>
<dbReference type="PANTHER" id="PTHR17920">
    <property type="entry name" value="TRANSMEMBRANE AND COILED-COIL DOMAIN-CONTAINING PROTEIN 4 TMCO4"/>
    <property type="match status" value="1"/>
</dbReference>
<dbReference type="Pfam" id="PF05277">
    <property type="entry name" value="DUF726"/>
    <property type="match status" value="1"/>
</dbReference>
<keyword evidence="4 7" id="KW-1133">Transmembrane helix</keyword>
<evidence type="ECO:0000313" key="10">
    <source>
        <dbReference type="Proteomes" id="UP000682877"/>
    </source>
</evidence>
<feature type="compositionally biased region" description="Basic and acidic residues" evidence="6">
    <location>
        <begin position="1083"/>
        <end position="1099"/>
    </location>
</feature>
<evidence type="ECO:0000256" key="4">
    <source>
        <dbReference type="ARBA" id="ARBA00022989"/>
    </source>
</evidence>
<feature type="region of interest" description="Disordered" evidence="6">
    <location>
        <begin position="1108"/>
        <end position="1127"/>
    </location>
</feature>
<dbReference type="InterPro" id="IPR029058">
    <property type="entry name" value="AB_hydrolase_fold"/>
</dbReference>
<comment type="similarity">
    <text evidence="2">Belongs to the TMCO4 family.</text>
</comment>
<evidence type="ECO:0008006" key="11">
    <source>
        <dbReference type="Google" id="ProtNLM"/>
    </source>
</evidence>
<dbReference type="GO" id="GO:0006508">
    <property type="term" value="P:proteolysis"/>
    <property type="evidence" value="ECO:0007669"/>
    <property type="project" value="InterPro"/>
</dbReference>
<keyword evidence="10" id="KW-1185">Reference proteome</keyword>
<evidence type="ECO:0000256" key="5">
    <source>
        <dbReference type="ARBA" id="ARBA00023136"/>
    </source>
</evidence>
<dbReference type="FunFam" id="3.40.50.1820:FF:000158">
    <property type="entry name" value="Thymus-specific serine protease"/>
    <property type="match status" value="2"/>
</dbReference>